<proteinExistence type="predicted"/>
<dbReference type="KEGG" id="cbae:COR50_03655"/>
<evidence type="ECO:0000313" key="2">
    <source>
        <dbReference type="EMBL" id="ATL46341.1"/>
    </source>
</evidence>
<dbReference type="OrthoDB" id="670761at2"/>
<keyword evidence="3" id="KW-1185">Reference proteome</keyword>
<evidence type="ECO:0000256" key="1">
    <source>
        <dbReference type="SAM" id="SignalP"/>
    </source>
</evidence>
<dbReference type="EMBL" id="CP023777">
    <property type="protein sequence ID" value="ATL46341.1"/>
    <property type="molecule type" value="Genomic_DNA"/>
</dbReference>
<name>A0A291QQZ6_9BACT</name>
<evidence type="ECO:0000313" key="3">
    <source>
        <dbReference type="Proteomes" id="UP000220133"/>
    </source>
</evidence>
<dbReference type="SUPFAM" id="SSF160574">
    <property type="entry name" value="BT0923-like"/>
    <property type="match status" value="1"/>
</dbReference>
<organism evidence="2 3">
    <name type="scientific">Chitinophaga caeni</name>
    <dbReference type="NCBI Taxonomy" id="2029983"/>
    <lineage>
        <taxon>Bacteria</taxon>
        <taxon>Pseudomonadati</taxon>
        <taxon>Bacteroidota</taxon>
        <taxon>Chitinophagia</taxon>
        <taxon>Chitinophagales</taxon>
        <taxon>Chitinophagaceae</taxon>
        <taxon>Chitinophaga</taxon>
    </lineage>
</organism>
<accession>A0A291QQZ6</accession>
<dbReference type="Proteomes" id="UP000220133">
    <property type="component" value="Chromosome"/>
</dbReference>
<reference evidence="2 3" key="1">
    <citation type="submission" date="2017-10" db="EMBL/GenBank/DDBJ databases">
        <title>Paenichitinophaga pekingensis gen. nov., sp. nov., isolated from activated sludge.</title>
        <authorList>
            <person name="Jin D."/>
            <person name="Kong X."/>
            <person name="Deng Y."/>
            <person name="Bai Z."/>
        </authorList>
    </citation>
    <scope>NUCLEOTIDE SEQUENCE [LARGE SCALE GENOMIC DNA]</scope>
    <source>
        <strain evidence="2 3">13</strain>
    </source>
</reference>
<protein>
    <submittedName>
        <fullName evidence="2">Uncharacterized protein</fullName>
    </submittedName>
</protein>
<keyword evidence="1" id="KW-0732">Signal</keyword>
<sequence length="151" mass="16962">MKKLIAILSIATLLIANSTFAKDSKSISNQKVMDTFNEEFVGASDVTWYTSDSKDSYVARFTIKETKVTAHFDKHGNLLATSRYISDSDLPLPVITRLMNRYPNENIRNIVEYTVSGQVSYVITLENTTQWKVVKAHPGGALSIMQKLRKA</sequence>
<dbReference type="RefSeq" id="WP_098192729.1">
    <property type="nucleotide sequence ID" value="NZ_CP023777.1"/>
</dbReference>
<dbReference type="AlphaFoldDB" id="A0A291QQZ6"/>
<gene>
    <name evidence="2" type="ORF">COR50_03655</name>
</gene>
<feature type="signal peptide" evidence="1">
    <location>
        <begin position="1"/>
        <end position="21"/>
    </location>
</feature>
<feature type="chain" id="PRO_5013104215" evidence="1">
    <location>
        <begin position="22"/>
        <end position="151"/>
    </location>
</feature>
<dbReference type="Gene3D" id="3.10.450.360">
    <property type="match status" value="1"/>
</dbReference>